<feature type="transmembrane region" description="Helical" evidence="5">
    <location>
        <begin position="61"/>
        <end position="85"/>
    </location>
</feature>
<proteinExistence type="predicted"/>
<dbReference type="OrthoDB" id="9808930at2"/>
<dbReference type="HOGENOM" id="CLU_104196_0_2_10"/>
<reference evidence="7" key="1">
    <citation type="journal article" date="2012" name="Stand. Genomic Sci.">
        <title>Genome sequence of the Antarctic rhodopsins-containing flavobacterium Gillisia limnaea type strain (R-8282(T)).</title>
        <authorList>
            <person name="Riedel T."/>
            <person name="Held B."/>
            <person name="Nolan M."/>
            <person name="Lucas S."/>
            <person name="Lapidus A."/>
            <person name="Tice H."/>
            <person name="Del Rio T.G."/>
            <person name="Cheng J.F."/>
            <person name="Han C."/>
            <person name="Tapia R."/>
            <person name="Goodwin L.A."/>
            <person name="Pitluck S."/>
            <person name="Liolios K."/>
            <person name="Mavromatis K."/>
            <person name="Pagani I."/>
            <person name="Ivanova N."/>
            <person name="Mikhailova N."/>
            <person name="Pati A."/>
            <person name="Chen A."/>
            <person name="Palaniappan K."/>
            <person name="Land M."/>
            <person name="Rohde M."/>
            <person name="Tindall B.J."/>
            <person name="Detter J.C."/>
            <person name="Goker M."/>
            <person name="Bristow J."/>
            <person name="Eisen J.A."/>
            <person name="Markowitz V."/>
            <person name="Hugenholtz P."/>
            <person name="Kyrpides N.C."/>
            <person name="Klenk H.P."/>
            <person name="Woyke T."/>
        </authorList>
    </citation>
    <scope>NUCLEOTIDE SEQUENCE [LARGE SCALE GENOMIC DNA]</scope>
    <source>
        <strain evidence="7">DSM 15749 / LMG 21470 / R-8282</strain>
    </source>
</reference>
<name>H2BV39_GILLR</name>
<dbReference type="AlphaFoldDB" id="H2BV39"/>
<feature type="transmembrane region" description="Helical" evidence="5">
    <location>
        <begin position="12"/>
        <end position="40"/>
    </location>
</feature>
<dbReference type="Pfam" id="PF09685">
    <property type="entry name" value="MamF_MmsF"/>
    <property type="match status" value="1"/>
</dbReference>
<gene>
    <name evidence="6" type="ORF">Gilli_3327</name>
</gene>
<evidence type="ECO:0000256" key="3">
    <source>
        <dbReference type="ARBA" id="ARBA00022989"/>
    </source>
</evidence>
<dbReference type="EMBL" id="JH594606">
    <property type="protein sequence ID" value="EHQ03929.1"/>
    <property type="molecule type" value="Genomic_DNA"/>
</dbReference>
<organism evidence="6 7">
    <name type="scientific">Gillisia limnaea (strain DSM 15749 / LMG 21470 / R-8282)</name>
    <dbReference type="NCBI Taxonomy" id="865937"/>
    <lineage>
        <taxon>Bacteria</taxon>
        <taxon>Pseudomonadati</taxon>
        <taxon>Bacteroidota</taxon>
        <taxon>Flavobacteriia</taxon>
        <taxon>Flavobacteriales</taxon>
        <taxon>Flavobacteriaceae</taxon>
        <taxon>Gillisia</taxon>
    </lineage>
</organism>
<accession>H2BV39</accession>
<sequence length="174" mass="19412">MNSQSTNPDKTIAALIHVAAFSKYIIPLGNFILPLILWTAKKNDPFVDEHGKQALNFQISIFLYFILLVCLGISGIVFLGVNFTFQEPFIFSPDFIRIGDLGKALPLLFFIGFIGILLLALFILEIVCVITATVKASEGQSYKYPLTINFITPIPLGDHQSKNEQFNNTQNQTL</sequence>
<evidence type="ECO:0008006" key="8">
    <source>
        <dbReference type="Google" id="ProtNLM"/>
    </source>
</evidence>
<keyword evidence="7" id="KW-1185">Reference proteome</keyword>
<evidence type="ECO:0000313" key="7">
    <source>
        <dbReference type="Proteomes" id="UP000003844"/>
    </source>
</evidence>
<dbReference type="InterPro" id="IPR019109">
    <property type="entry name" value="MamF_MmsF"/>
</dbReference>
<dbReference type="eggNOG" id="COG3296">
    <property type="taxonomic scope" value="Bacteria"/>
</dbReference>
<protein>
    <recommendedName>
        <fullName evidence="8">DUF4870 domain-containing protein</fullName>
    </recommendedName>
</protein>
<keyword evidence="3 5" id="KW-1133">Transmembrane helix</keyword>
<evidence type="ECO:0000256" key="5">
    <source>
        <dbReference type="SAM" id="Phobius"/>
    </source>
</evidence>
<dbReference type="Proteomes" id="UP000003844">
    <property type="component" value="Unassembled WGS sequence"/>
</dbReference>
<evidence type="ECO:0000256" key="1">
    <source>
        <dbReference type="ARBA" id="ARBA00004141"/>
    </source>
</evidence>
<keyword evidence="4 5" id="KW-0472">Membrane</keyword>
<comment type="subcellular location">
    <subcellularLocation>
        <location evidence="1">Membrane</location>
        <topology evidence="1">Multi-pass membrane protein</topology>
    </subcellularLocation>
</comment>
<dbReference type="RefSeq" id="WP_006990235.1">
    <property type="nucleotide sequence ID" value="NZ_JH594606.1"/>
</dbReference>
<evidence type="ECO:0000256" key="4">
    <source>
        <dbReference type="ARBA" id="ARBA00023136"/>
    </source>
</evidence>
<dbReference type="STRING" id="865937.Gilli_3327"/>
<keyword evidence="2 5" id="KW-0812">Transmembrane</keyword>
<feature type="transmembrane region" description="Helical" evidence="5">
    <location>
        <begin position="105"/>
        <end position="134"/>
    </location>
</feature>
<evidence type="ECO:0000256" key="2">
    <source>
        <dbReference type="ARBA" id="ARBA00022692"/>
    </source>
</evidence>
<evidence type="ECO:0000313" key="6">
    <source>
        <dbReference type="EMBL" id="EHQ03929.1"/>
    </source>
</evidence>